<dbReference type="Gene3D" id="1.20.1330.10">
    <property type="entry name" value="f41 fragment of flagellin, N-terminal domain"/>
    <property type="match status" value="1"/>
</dbReference>
<evidence type="ECO:0000256" key="3">
    <source>
        <dbReference type="RuleBase" id="RU362073"/>
    </source>
</evidence>
<dbReference type="RefSeq" id="WP_183572755.1">
    <property type="nucleotide sequence ID" value="NZ_JACHOP010000025.1"/>
</dbReference>
<organism evidence="6 7">
    <name type="scientific">Methylorubrum rhodinum</name>
    <dbReference type="NCBI Taxonomy" id="29428"/>
    <lineage>
        <taxon>Bacteria</taxon>
        <taxon>Pseudomonadati</taxon>
        <taxon>Pseudomonadota</taxon>
        <taxon>Alphaproteobacteria</taxon>
        <taxon>Hyphomicrobiales</taxon>
        <taxon>Methylobacteriaceae</taxon>
        <taxon>Methylorubrum</taxon>
    </lineage>
</organism>
<dbReference type="GO" id="GO:0009288">
    <property type="term" value="C:bacterial-type flagellum"/>
    <property type="evidence" value="ECO:0007669"/>
    <property type="project" value="UniProtKB-SubCell"/>
</dbReference>
<keyword evidence="7" id="KW-1185">Reference proteome</keyword>
<dbReference type="Proteomes" id="UP000583454">
    <property type="component" value="Unassembled WGS sequence"/>
</dbReference>
<evidence type="ECO:0000259" key="5">
    <source>
        <dbReference type="Pfam" id="PF00700"/>
    </source>
</evidence>
<comment type="subcellular location">
    <subcellularLocation>
        <location evidence="3">Secreted</location>
    </subcellularLocation>
    <subcellularLocation>
        <location evidence="3">Bacterial flagellum</location>
    </subcellularLocation>
</comment>
<comment type="similarity">
    <text evidence="1 3">Belongs to the bacterial flagellin family.</text>
</comment>
<reference evidence="6 7" key="1">
    <citation type="submission" date="2020-08" db="EMBL/GenBank/DDBJ databases">
        <title>Genomic Encyclopedia of Type Strains, Phase IV (KMG-IV): sequencing the most valuable type-strain genomes for metagenomic binning, comparative biology and taxonomic classification.</title>
        <authorList>
            <person name="Goeker M."/>
        </authorList>
    </citation>
    <scope>NUCLEOTIDE SEQUENCE [LARGE SCALE GENOMIC DNA]</scope>
    <source>
        <strain evidence="6 7">DSM 2163</strain>
    </source>
</reference>
<sequence length="344" mass="34811">MMTTGFISSLNLWNAPRTGASRLQTELADATREIATGRHADVGATLGGGVAQSFGLRRQSAVLAALTQSNAAASLRLDASQSALTAIQADADAMLKELTGLPADQRAAAIAASAATRLSALTASLNTGIGGQAVFGGTDTGAAPLTAYEGSPASAARTAVQTALAAAFPGGTANATAGQMTAFLDGLHASLFSETGWSQWSGASNRTITSQISLTETATTSASANAAPLRDLAMAYVIGSGIGLSGFPADAQAVATARMSDLLGSASRGLVTMQADLGRAQSRITDANARMQKQTALLSARINALESVDPAEAKSRVDALTTQIQMSYGLTAQLRSLSLINFVS</sequence>
<evidence type="ECO:0000256" key="2">
    <source>
        <dbReference type="ARBA" id="ARBA00023143"/>
    </source>
</evidence>
<dbReference type="GO" id="GO:0005576">
    <property type="term" value="C:extracellular region"/>
    <property type="evidence" value="ECO:0007669"/>
    <property type="project" value="UniProtKB-SubCell"/>
</dbReference>
<keyword evidence="3" id="KW-0964">Secreted</keyword>
<keyword evidence="6" id="KW-0282">Flagellum</keyword>
<dbReference type="AlphaFoldDB" id="A0A840ZSB1"/>
<dbReference type="EMBL" id="JACHOP010000025">
    <property type="protein sequence ID" value="MBB5759573.1"/>
    <property type="molecule type" value="Genomic_DNA"/>
</dbReference>
<comment type="caution">
    <text evidence="6">The sequence shown here is derived from an EMBL/GenBank/DDBJ whole genome shotgun (WGS) entry which is preliminary data.</text>
</comment>
<evidence type="ECO:0000259" key="4">
    <source>
        <dbReference type="Pfam" id="PF00669"/>
    </source>
</evidence>
<dbReference type="PANTHER" id="PTHR42792:SF1">
    <property type="entry name" value="FLAGELLAR HOOK-ASSOCIATED PROTEIN 3"/>
    <property type="match status" value="1"/>
</dbReference>
<dbReference type="InterPro" id="IPR001492">
    <property type="entry name" value="Flagellin"/>
</dbReference>
<accession>A0A840ZSB1</accession>
<dbReference type="PANTHER" id="PTHR42792">
    <property type="entry name" value="FLAGELLIN"/>
    <property type="match status" value="1"/>
</dbReference>
<proteinExistence type="inferred from homology"/>
<dbReference type="GO" id="GO:0005198">
    <property type="term" value="F:structural molecule activity"/>
    <property type="evidence" value="ECO:0007669"/>
    <property type="project" value="UniProtKB-UniRule"/>
</dbReference>
<dbReference type="InterPro" id="IPR001029">
    <property type="entry name" value="Flagellin_N"/>
</dbReference>
<evidence type="ECO:0000313" key="7">
    <source>
        <dbReference type="Proteomes" id="UP000583454"/>
    </source>
</evidence>
<keyword evidence="6" id="KW-0966">Cell projection</keyword>
<comment type="function">
    <text evidence="3">Flagellin is the subunit protein which polymerizes to form the filaments of bacterial flagella.</text>
</comment>
<dbReference type="SUPFAM" id="SSF64518">
    <property type="entry name" value="Phase 1 flagellin"/>
    <property type="match status" value="1"/>
</dbReference>
<protein>
    <recommendedName>
        <fullName evidence="3">Flagellin</fullName>
    </recommendedName>
</protein>
<keyword evidence="6" id="KW-0969">Cilium</keyword>
<feature type="domain" description="Flagellin N-terminal" evidence="4">
    <location>
        <begin position="7"/>
        <end position="139"/>
    </location>
</feature>
<feature type="domain" description="Flagellin C-terminal" evidence="5">
    <location>
        <begin position="263"/>
        <end position="342"/>
    </location>
</feature>
<dbReference type="Pfam" id="PF00669">
    <property type="entry name" value="Flagellin_N"/>
    <property type="match status" value="1"/>
</dbReference>
<keyword evidence="2 3" id="KW-0975">Bacterial flagellum</keyword>
<dbReference type="NCBIfam" id="NF004669">
    <property type="entry name" value="PRK06008.1"/>
    <property type="match status" value="1"/>
</dbReference>
<dbReference type="Pfam" id="PF00700">
    <property type="entry name" value="Flagellin_C"/>
    <property type="match status" value="1"/>
</dbReference>
<gene>
    <name evidence="6" type="ORF">HNR00_004307</name>
</gene>
<dbReference type="InterPro" id="IPR046358">
    <property type="entry name" value="Flagellin_C"/>
</dbReference>
<name>A0A840ZSB1_9HYPH</name>
<evidence type="ECO:0000313" key="6">
    <source>
        <dbReference type="EMBL" id="MBB5759573.1"/>
    </source>
</evidence>
<evidence type="ECO:0000256" key="1">
    <source>
        <dbReference type="ARBA" id="ARBA00005709"/>
    </source>
</evidence>